<proteinExistence type="predicted"/>
<evidence type="ECO:0000256" key="5">
    <source>
        <dbReference type="ARBA" id="ARBA00023004"/>
    </source>
</evidence>
<dbReference type="RefSeq" id="WP_156271447.1">
    <property type="nucleotide sequence ID" value="NZ_CP046244.1"/>
</dbReference>
<sequence length="454" mass="51026">MAKPGWRYIVVLSLLACLTITVVGCGTPGMPSGKTEGAKTSSDGWQASNQTVPVEFIAPLVLEAVKVDSLPAIDGDIDPIWGQAPALQAGALTMKAVYTEKELALLMFWPDRTMSINTPGNWNYFAEENKWYHNDELVNWTFFRPPTRQRQPEWLAMGWDISIGQEFAATGCGGFCHKSPVDGKMHHATARRGEYADFWMLMGRHGFKSGGKEDYIEDMGWLLGGVSQQGPVVFDHADKMDPRQPIAGTFYFRGYAVDGIIASYNDAKFSYAAVTEGNQYCSQCHNIEWRGAMPMDKIPARTFLDEGKIPFYRNWNKEHTAPLYVKKNPVSFIDAMTITQEEIDNGQAVMVSNLTLKELKEIWSRYEQLNAVVPELILKEPSGSAANVRVGAKWSNGWWYLECKRALKTGHWDDIQFDDLTKNYHFTISLSSNSNTLSPLFSDKAAILRFKPRS</sequence>
<dbReference type="AlphaFoldDB" id="A0A6I5ZMA9"/>
<keyword evidence="4" id="KW-0249">Electron transport</keyword>
<protein>
    <submittedName>
        <fullName evidence="7">Ethylbenzene dehydrogenase</fullName>
    </submittedName>
</protein>
<evidence type="ECO:0000256" key="4">
    <source>
        <dbReference type="ARBA" id="ARBA00022982"/>
    </source>
</evidence>
<keyword evidence="5" id="KW-0408">Iron</keyword>
<accession>A0A6I5ZMA9</accession>
<dbReference type="GO" id="GO:0046872">
    <property type="term" value="F:metal ion binding"/>
    <property type="evidence" value="ECO:0007669"/>
    <property type="project" value="UniProtKB-KW"/>
</dbReference>
<keyword evidence="3" id="KW-0479">Metal-binding</keyword>
<keyword evidence="8" id="KW-1185">Reference proteome</keyword>
<dbReference type="EMBL" id="CP046244">
    <property type="protein sequence ID" value="QGP91014.1"/>
    <property type="molecule type" value="Genomic_DNA"/>
</dbReference>
<name>A0A6I5ZMA9_9FIRM</name>
<dbReference type="Pfam" id="PF09459">
    <property type="entry name" value="EB_dh"/>
    <property type="match status" value="1"/>
</dbReference>
<evidence type="ECO:0000313" key="7">
    <source>
        <dbReference type="EMBL" id="QGP91014.1"/>
    </source>
</evidence>
<gene>
    <name evidence="7" type="ORF">MGLY_03380</name>
</gene>
<feature type="domain" description="Cytochrome c-552/DMSO reductase-like haem-binding" evidence="6">
    <location>
        <begin position="305"/>
        <end position="432"/>
    </location>
</feature>
<organism evidence="7 8">
    <name type="scientific">Neomoorella glycerini</name>
    <dbReference type="NCBI Taxonomy" id="55779"/>
    <lineage>
        <taxon>Bacteria</taxon>
        <taxon>Bacillati</taxon>
        <taxon>Bacillota</taxon>
        <taxon>Clostridia</taxon>
        <taxon>Neomoorellales</taxon>
        <taxon>Neomoorellaceae</taxon>
        <taxon>Neomoorella</taxon>
    </lineage>
</organism>
<dbReference type="Gene3D" id="2.60.40.1190">
    <property type="match status" value="1"/>
</dbReference>
<dbReference type="OrthoDB" id="9809277at2"/>
<keyword evidence="1" id="KW-0813">Transport</keyword>
<evidence type="ECO:0000256" key="2">
    <source>
        <dbReference type="ARBA" id="ARBA00022617"/>
    </source>
</evidence>
<dbReference type="PROSITE" id="PS51257">
    <property type="entry name" value="PROKAR_LIPOPROTEIN"/>
    <property type="match status" value="1"/>
</dbReference>
<reference evidence="7 8" key="1">
    <citation type="submission" date="2019-11" db="EMBL/GenBank/DDBJ databases">
        <title>Genome sequence of Moorella glycerini DSM11254.</title>
        <authorList>
            <person name="Poehlein A."/>
            <person name="Boeer T."/>
            <person name="Daniel R."/>
        </authorList>
    </citation>
    <scope>NUCLEOTIDE SEQUENCE [LARGE SCALE GENOMIC DNA]</scope>
    <source>
        <strain evidence="7 8">DSM 11254</strain>
    </source>
</reference>
<evidence type="ECO:0000256" key="1">
    <source>
        <dbReference type="ARBA" id="ARBA00022448"/>
    </source>
</evidence>
<evidence type="ECO:0000256" key="3">
    <source>
        <dbReference type="ARBA" id="ARBA00022723"/>
    </source>
</evidence>
<dbReference type="Proteomes" id="UP000425916">
    <property type="component" value="Chromosome"/>
</dbReference>
<dbReference type="GO" id="GO:0020037">
    <property type="term" value="F:heme binding"/>
    <property type="evidence" value="ECO:0007669"/>
    <property type="project" value="InterPro"/>
</dbReference>
<keyword evidence="2" id="KW-0349">Heme</keyword>
<evidence type="ECO:0000259" key="6">
    <source>
        <dbReference type="Pfam" id="PF09459"/>
    </source>
</evidence>
<evidence type="ECO:0000313" key="8">
    <source>
        <dbReference type="Proteomes" id="UP000425916"/>
    </source>
</evidence>
<dbReference type="InterPro" id="IPR019020">
    <property type="entry name" value="Cyt-c552/DMSO_Rdtase_haem-bd"/>
</dbReference>